<dbReference type="AlphaFoldDB" id="A0AAJ0C733"/>
<keyword evidence="1" id="KW-0732">Signal</keyword>
<reference evidence="2" key="1">
    <citation type="submission" date="2023-06" db="EMBL/GenBank/DDBJ databases">
        <title>Genome-scale phylogeny and comparative genomics of the fungal order Sordariales.</title>
        <authorList>
            <consortium name="Lawrence Berkeley National Laboratory"/>
            <person name="Hensen N."/>
            <person name="Bonometti L."/>
            <person name="Westerberg I."/>
            <person name="Brannstrom I.O."/>
            <person name="Guillou S."/>
            <person name="Cros-Aarteil S."/>
            <person name="Calhoun S."/>
            <person name="Haridas S."/>
            <person name="Kuo A."/>
            <person name="Mondo S."/>
            <person name="Pangilinan J."/>
            <person name="Riley R."/>
            <person name="Labutti K."/>
            <person name="Andreopoulos B."/>
            <person name="Lipzen A."/>
            <person name="Chen C."/>
            <person name="Yanf M."/>
            <person name="Daum C."/>
            <person name="Ng V."/>
            <person name="Clum A."/>
            <person name="Steindorff A."/>
            <person name="Ohm R."/>
            <person name="Martin F."/>
            <person name="Silar P."/>
            <person name="Natvig D."/>
            <person name="Lalanne C."/>
            <person name="Gautier V."/>
            <person name="Ament-Velasquez S.L."/>
            <person name="Kruys A."/>
            <person name="Hutchinson M.I."/>
            <person name="Powell A.J."/>
            <person name="Barry K."/>
            <person name="Miller A.N."/>
            <person name="Grigoriev I.V."/>
            <person name="Debuchy R."/>
            <person name="Gladieux P."/>
            <person name="Thoren M.H."/>
            <person name="Johannesson H."/>
        </authorList>
    </citation>
    <scope>NUCLEOTIDE SEQUENCE</scope>
    <source>
        <strain evidence="2">8032-3</strain>
    </source>
</reference>
<evidence type="ECO:0000313" key="3">
    <source>
        <dbReference type="Proteomes" id="UP001244011"/>
    </source>
</evidence>
<dbReference type="RefSeq" id="XP_060286092.1">
    <property type="nucleotide sequence ID" value="XM_060423419.1"/>
</dbReference>
<organism evidence="2 3">
    <name type="scientific">Phialemonium atrogriseum</name>
    <dbReference type="NCBI Taxonomy" id="1093897"/>
    <lineage>
        <taxon>Eukaryota</taxon>
        <taxon>Fungi</taxon>
        <taxon>Dikarya</taxon>
        <taxon>Ascomycota</taxon>
        <taxon>Pezizomycotina</taxon>
        <taxon>Sordariomycetes</taxon>
        <taxon>Sordariomycetidae</taxon>
        <taxon>Cephalothecales</taxon>
        <taxon>Cephalothecaceae</taxon>
        <taxon>Phialemonium</taxon>
    </lineage>
</organism>
<gene>
    <name evidence="2" type="ORF">QBC33DRAFT_303617</name>
</gene>
<feature type="chain" id="PRO_5042582882" evidence="1">
    <location>
        <begin position="20"/>
        <end position="102"/>
    </location>
</feature>
<feature type="signal peptide" evidence="1">
    <location>
        <begin position="1"/>
        <end position="19"/>
    </location>
</feature>
<accession>A0AAJ0C733</accession>
<dbReference type="GeneID" id="85306606"/>
<proteinExistence type="predicted"/>
<dbReference type="EMBL" id="MU839001">
    <property type="protein sequence ID" value="KAK1769879.1"/>
    <property type="molecule type" value="Genomic_DNA"/>
</dbReference>
<comment type="caution">
    <text evidence="2">The sequence shown here is derived from an EMBL/GenBank/DDBJ whole genome shotgun (WGS) entry which is preliminary data.</text>
</comment>
<keyword evidence="3" id="KW-1185">Reference proteome</keyword>
<dbReference type="Proteomes" id="UP001244011">
    <property type="component" value="Unassembled WGS sequence"/>
</dbReference>
<evidence type="ECO:0000313" key="2">
    <source>
        <dbReference type="EMBL" id="KAK1769879.1"/>
    </source>
</evidence>
<protein>
    <submittedName>
        <fullName evidence="2">Uncharacterized protein</fullName>
    </submittedName>
</protein>
<name>A0AAJ0C733_9PEZI</name>
<sequence length="102" mass="11551">MILLTLSLIWVKSIPRVRWMPRFCFLLPSLSPRHRPSFSSLQPVSSSFSHCILTSTFPPSHGRSSLTTSSTFSPTFIPTSYYSSPFLWNNLEPSPPTEPPPR</sequence>
<evidence type="ECO:0000256" key="1">
    <source>
        <dbReference type="SAM" id="SignalP"/>
    </source>
</evidence>